<keyword evidence="9 14" id="KW-0798">TonB box</keyword>
<evidence type="ECO:0000256" key="11">
    <source>
        <dbReference type="ARBA" id="ARBA00023170"/>
    </source>
</evidence>
<dbReference type="Gene3D" id="2.40.170.20">
    <property type="entry name" value="TonB-dependent receptor, beta-barrel domain"/>
    <property type="match status" value="1"/>
</dbReference>
<organism evidence="17 18">
    <name type="scientific">Pseudaquabacterium inlustre</name>
    <dbReference type="NCBI Taxonomy" id="2984192"/>
    <lineage>
        <taxon>Bacteria</taxon>
        <taxon>Pseudomonadati</taxon>
        <taxon>Pseudomonadota</taxon>
        <taxon>Betaproteobacteria</taxon>
        <taxon>Burkholderiales</taxon>
        <taxon>Sphaerotilaceae</taxon>
        <taxon>Pseudaquabacterium</taxon>
    </lineage>
</organism>
<dbReference type="PROSITE" id="PS52016">
    <property type="entry name" value="TONB_DEPENDENT_REC_3"/>
    <property type="match status" value="1"/>
</dbReference>
<keyword evidence="3 13" id="KW-0813">Transport</keyword>
<keyword evidence="10 13" id="KW-0472">Membrane</keyword>
<dbReference type="InterPro" id="IPR012910">
    <property type="entry name" value="Plug_dom"/>
</dbReference>
<evidence type="ECO:0000256" key="1">
    <source>
        <dbReference type="ARBA" id="ARBA00004571"/>
    </source>
</evidence>
<evidence type="ECO:0000256" key="6">
    <source>
        <dbReference type="ARBA" id="ARBA00022692"/>
    </source>
</evidence>
<dbReference type="Pfam" id="PF00593">
    <property type="entry name" value="TonB_dep_Rec_b-barrel"/>
    <property type="match status" value="1"/>
</dbReference>
<keyword evidence="12 13" id="KW-0998">Cell outer membrane</keyword>
<sequence length="726" mass="78477">MTFPLSGASRAHTFAFSSSLPSAAPPPRHPVWPAWLACALSPLAAAAAQAASEGPSAAPASTQQVQIVGQHYDNGVGSSDAASQGVIRAELLKSRPALRPGEVLEFVPGVIVTQHSGDGKANQYFLRGFNLDHGTDFATSVDGMPVNMPTHGHGQGYADLNFLIPELVDRIAYRKGPYFARGGDFSAAGAADIVYRTRFDAPWVQATLGPDAYRRLVAAGSGDVGPGVTALAAVESMGNDGPWTLREGLRRRNGVFTLSGGTPAQGWQASAMAYTAHWRATDQVPESLLGQPYDGRVFGRFDTLDTSDGGETSRASLSGQWHRVSEAGTTRIAAYAMRYRLQLWSNFTYALERPDTGDQFSQRDRRSVLGLAASHAVEHAVAGWEARSEWGLQWRHDRIGVALYDTQARQVLGVTRDDTVRQAMLGVHGQTALTFNPWLRGLFGLRADHLQARVDSHAGAFAAANSGRASAVQWSPRASLVFGPFARTEFFVNAGRGLHSNDARGMTQQADPRTGAAADRVQPLVASRGQELGLRTEALPGLQSSLALWRLDSASELVYVGDAGSTEAAQASRRHGVEFNNRWQPWRWLLVDADLAWTHARFADGGRIPNAVDRVASLSATLRELGPWSASLGWRYLGSGALVEDNSVRSTPAITADLRLSHTLPAAWGFGRDSALTVDVFNLFNRRVDDIQYAYTSRLPGGDPWFGRHVHPAEPRTLRVTLRLGF</sequence>
<evidence type="ECO:0000256" key="2">
    <source>
        <dbReference type="ARBA" id="ARBA00009810"/>
    </source>
</evidence>
<keyword evidence="5" id="KW-0410">Iron transport</keyword>
<dbReference type="InterPro" id="IPR037066">
    <property type="entry name" value="Plug_dom_sf"/>
</dbReference>
<accession>A0ABU9CHX8</accession>
<evidence type="ECO:0000256" key="9">
    <source>
        <dbReference type="ARBA" id="ARBA00023077"/>
    </source>
</evidence>
<gene>
    <name evidence="17" type="ORF">AACH10_07920</name>
</gene>
<evidence type="ECO:0000256" key="14">
    <source>
        <dbReference type="RuleBase" id="RU003357"/>
    </source>
</evidence>
<dbReference type="InterPro" id="IPR039426">
    <property type="entry name" value="TonB-dep_rcpt-like"/>
</dbReference>
<evidence type="ECO:0000256" key="12">
    <source>
        <dbReference type="ARBA" id="ARBA00023237"/>
    </source>
</evidence>
<evidence type="ECO:0000256" key="7">
    <source>
        <dbReference type="ARBA" id="ARBA00023004"/>
    </source>
</evidence>
<proteinExistence type="inferred from homology"/>
<keyword evidence="11 17" id="KW-0675">Receptor</keyword>
<name>A0ABU9CHX8_9BURK</name>
<feature type="domain" description="TonB-dependent receptor plug" evidence="16">
    <location>
        <begin position="82"/>
        <end position="190"/>
    </location>
</feature>
<keyword evidence="4 13" id="KW-1134">Transmembrane beta strand</keyword>
<dbReference type="InterPro" id="IPR000531">
    <property type="entry name" value="Beta-barrel_TonB"/>
</dbReference>
<evidence type="ECO:0000259" key="16">
    <source>
        <dbReference type="Pfam" id="PF07715"/>
    </source>
</evidence>
<evidence type="ECO:0000313" key="17">
    <source>
        <dbReference type="EMBL" id="MEK8050162.1"/>
    </source>
</evidence>
<keyword evidence="7" id="KW-0408">Iron</keyword>
<comment type="caution">
    <text evidence="17">The sequence shown here is derived from an EMBL/GenBank/DDBJ whole genome shotgun (WGS) entry which is preliminary data.</text>
</comment>
<comment type="similarity">
    <text evidence="2 13 14">Belongs to the TonB-dependent receptor family.</text>
</comment>
<evidence type="ECO:0000313" key="18">
    <source>
        <dbReference type="Proteomes" id="UP001365405"/>
    </source>
</evidence>
<dbReference type="EMBL" id="JBBUTH010000003">
    <property type="protein sequence ID" value="MEK8050162.1"/>
    <property type="molecule type" value="Genomic_DNA"/>
</dbReference>
<dbReference type="Pfam" id="PF07715">
    <property type="entry name" value="Plug"/>
    <property type="match status" value="1"/>
</dbReference>
<dbReference type="SUPFAM" id="SSF56935">
    <property type="entry name" value="Porins"/>
    <property type="match status" value="1"/>
</dbReference>
<dbReference type="Gene3D" id="2.170.130.10">
    <property type="entry name" value="TonB-dependent receptor, plug domain"/>
    <property type="match status" value="1"/>
</dbReference>
<dbReference type="Proteomes" id="UP001365405">
    <property type="component" value="Unassembled WGS sequence"/>
</dbReference>
<dbReference type="RefSeq" id="WP_341409830.1">
    <property type="nucleotide sequence ID" value="NZ_JBBUTH010000003.1"/>
</dbReference>
<dbReference type="PANTHER" id="PTHR32552:SF81">
    <property type="entry name" value="TONB-DEPENDENT OUTER MEMBRANE RECEPTOR"/>
    <property type="match status" value="1"/>
</dbReference>
<evidence type="ECO:0000256" key="5">
    <source>
        <dbReference type="ARBA" id="ARBA00022496"/>
    </source>
</evidence>
<keyword evidence="18" id="KW-1185">Reference proteome</keyword>
<comment type="subcellular location">
    <subcellularLocation>
        <location evidence="1 13">Cell outer membrane</location>
        <topology evidence="1 13">Multi-pass membrane protein</topology>
    </subcellularLocation>
</comment>
<feature type="domain" description="TonB-dependent receptor-like beta-barrel" evidence="15">
    <location>
        <begin position="287"/>
        <end position="683"/>
    </location>
</feature>
<dbReference type="InterPro" id="IPR036942">
    <property type="entry name" value="Beta-barrel_TonB_sf"/>
</dbReference>
<evidence type="ECO:0000259" key="15">
    <source>
        <dbReference type="Pfam" id="PF00593"/>
    </source>
</evidence>
<dbReference type="PANTHER" id="PTHR32552">
    <property type="entry name" value="FERRICHROME IRON RECEPTOR-RELATED"/>
    <property type="match status" value="1"/>
</dbReference>
<evidence type="ECO:0000256" key="8">
    <source>
        <dbReference type="ARBA" id="ARBA00023065"/>
    </source>
</evidence>
<reference evidence="17 18" key="1">
    <citation type="submission" date="2024-04" db="EMBL/GenBank/DDBJ databases">
        <title>Novel species of the genus Ideonella isolated from streams.</title>
        <authorList>
            <person name="Lu H."/>
        </authorList>
    </citation>
    <scope>NUCLEOTIDE SEQUENCE [LARGE SCALE GENOMIC DNA]</scope>
    <source>
        <strain evidence="17 18">DXS22W</strain>
    </source>
</reference>
<evidence type="ECO:0000256" key="3">
    <source>
        <dbReference type="ARBA" id="ARBA00022448"/>
    </source>
</evidence>
<keyword evidence="6 13" id="KW-0812">Transmembrane</keyword>
<evidence type="ECO:0000256" key="4">
    <source>
        <dbReference type="ARBA" id="ARBA00022452"/>
    </source>
</evidence>
<keyword evidence="8" id="KW-0406">Ion transport</keyword>
<protein>
    <submittedName>
        <fullName evidence="17">TonB-dependent receptor</fullName>
    </submittedName>
</protein>
<evidence type="ECO:0000256" key="13">
    <source>
        <dbReference type="PROSITE-ProRule" id="PRU01360"/>
    </source>
</evidence>
<evidence type="ECO:0000256" key="10">
    <source>
        <dbReference type="ARBA" id="ARBA00023136"/>
    </source>
</evidence>